<dbReference type="EMBL" id="ML733447">
    <property type="protein sequence ID" value="KAB8218657.1"/>
    <property type="molecule type" value="Genomic_DNA"/>
</dbReference>
<dbReference type="SUPFAM" id="SSF46689">
    <property type="entry name" value="Homeodomain-like"/>
    <property type="match status" value="1"/>
</dbReference>
<proteinExistence type="predicted"/>
<dbReference type="Proteomes" id="UP000326799">
    <property type="component" value="Unassembled WGS sequence"/>
</dbReference>
<evidence type="ECO:0000313" key="2">
    <source>
        <dbReference type="Proteomes" id="UP000326799"/>
    </source>
</evidence>
<accession>A0A5N6EMW7</accession>
<name>A0A5N6EMW7_9EURO</name>
<sequence>MPVLIVDGERYRVPFMPFFRGYRTNNERWLTYNAKIRGKVTPEAPGSTKWSAQDDRTLQDLRNCNIPWKYISAAMNNKPIEDLKERWLNLRDGITQESVAKPRRENNQMHFVCEPPGKVRRNVSFSDPLATNDNADDYLISSRPSKVKHVLYTDENFDLEDVLLLHTIAAKWERDKWLAVSTQFNDRTGRSITPDEAKSMIDPEEVWDCDLPLGNLKKP</sequence>
<gene>
    <name evidence="1" type="ORF">BDV33DRAFT_205234</name>
</gene>
<keyword evidence="2" id="KW-1185">Reference proteome</keyword>
<reference evidence="1 2" key="1">
    <citation type="submission" date="2019-04" db="EMBL/GenBank/DDBJ databases">
        <title>Fungal friends and foes A comparative genomics study of 23 Aspergillus species from section Flavi.</title>
        <authorList>
            <consortium name="DOE Joint Genome Institute"/>
            <person name="Kjaerbolling I."/>
            <person name="Vesth T.C."/>
            <person name="Frisvad J.C."/>
            <person name="Nybo J.L."/>
            <person name="Theobald S."/>
            <person name="Kildgaard S."/>
            <person name="Petersen T.I."/>
            <person name="Kuo A."/>
            <person name="Sato A."/>
            <person name="Lyhne E.K."/>
            <person name="Kogle M.E."/>
            <person name="Wiebenga A."/>
            <person name="Kun R.S."/>
            <person name="Lubbers R.J."/>
            <person name="Makela M.R."/>
            <person name="Barry K."/>
            <person name="Chovatia M."/>
            <person name="Clum A."/>
            <person name="Daum C."/>
            <person name="Haridas S."/>
            <person name="He G."/>
            <person name="LaButti K."/>
            <person name="Lipzen A."/>
            <person name="Mondo S."/>
            <person name="Pangilinan J."/>
            <person name="Riley R."/>
            <person name="Salamov A."/>
            <person name="Simmons B.A."/>
            <person name="Magnuson J.K."/>
            <person name="Henrissat B."/>
            <person name="Mortensen U.H."/>
            <person name="Larsen T.O."/>
            <person name="De vries R.P."/>
            <person name="Grigoriev I.V."/>
            <person name="Machida M."/>
            <person name="Baker S.E."/>
            <person name="Andersen M.R."/>
        </authorList>
    </citation>
    <scope>NUCLEOTIDE SEQUENCE [LARGE SCALE GENOMIC DNA]</scope>
    <source>
        <strain evidence="1 2">CBS 126849</strain>
    </source>
</reference>
<dbReference type="AlphaFoldDB" id="A0A5N6EMW7"/>
<organism evidence="1 2">
    <name type="scientific">Aspergillus novoparasiticus</name>
    <dbReference type="NCBI Taxonomy" id="986946"/>
    <lineage>
        <taxon>Eukaryota</taxon>
        <taxon>Fungi</taxon>
        <taxon>Dikarya</taxon>
        <taxon>Ascomycota</taxon>
        <taxon>Pezizomycotina</taxon>
        <taxon>Eurotiomycetes</taxon>
        <taxon>Eurotiomycetidae</taxon>
        <taxon>Eurotiales</taxon>
        <taxon>Aspergillaceae</taxon>
        <taxon>Aspergillus</taxon>
        <taxon>Aspergillus subgen. Circumdati</taxon>
    </lineage>
</organism>
<protein>
    <recommendedName>
        <fullName evidence="3">Myb-like domain-containing protein</fullName>
    </recommendedName>
</protein>
<evidence type="ECO:0008006" key="3">
    <source>
        <dbReference type="Google" id="ProtNLM"/>
    </source>
</evidence>
<evidence type="ECO:0000313" key="1">
    <source>
        <dbReference type="EMBL" id="KAB8218657.1"/>
    </source>
</evidence>
<dbReference type="InterPro" id="IPR009057">
    <property type="entry name" value="Homeodomain-like_sf"/>
</dbReference>